<name>A0A6J5P4G1_9CAUD</name>
<evidence type="ECO:0008006" key="2">
    <source>
        <dbReference type="Google" id="ProtNLM"/>
    </source>
</evidence>
<protein>
    <recommendedName>
        <fullName evidence="2">Concanavalin A-like lectin/glucanases superfamily</fullName>
    </recommendedName>
</protein>
<proteinExistence type="predicted"/>
<dbReference type="EMBL" id="LR796795">
    <property type="protein sequence ID" value="CAB4166840.1"/>
    <property type="molecule type" value="Genomic_DNA"/>
</dbReference>
<organism evidence="1">
    <name type="scientific">uncultured Caudovirales phage</name>
    <dbReference type="NCBI Taxonomy" id="2100421"/>
    <lineage>
        <taxon>Viruses</taxon>
        <taxon>Duplodnaviria</taxon>
        <taxon>Heunggongvirae</taxon>
        <taxon>Uroviricota</taxon>
        <taxon>Caudoviricetes</taxon>
        <taxon>Peduoviridae</taxon>
        <taxon>Maltschvirus</taxon>
        <taxon>Maltschvirus maltsch</taxon>
    </lineage>
</organism>
<accession>A0A6J5P4G1</accession>
<sequence>MPYTFNPFTNNFDFYDTSGGGGGDVSGPGSSTDNAVVRWDGATGTLIQNSTVIISDAGDITANSIDLTTPLAANDGGTGLSSYTTGDMLYASGSNTLAKLSIGEEGSYVQTANGIPIQSSPTNVSYFSMDFFDDARDSTQNGGGIDNLNIDSAHPGVINLNTGTNSNGKVSVQFGTLDTNSKNKTISLGGGKITYTQVVYIPTLANVTDDFFSIYGIASQYIFTGFDDGVLFRYDRSTSANWIIGTATGNSQTYVTTSTAVTTGWTKLKFVVTGTSSAEFFINGSSVGTISTNLGTNGITMVGMIEKTAGTTSVSTSIDYIEYFNILTTPR</sequence>
<gene>
    <name evidence="1" type="ORF">UFOVP844_64</name>
</gene>
<evidence type="ECO:0000313" key="1">
    <source>
        <dbReference type="EMBL" id="CAB4166840.1"/>
    </source>
</evidence>
<reference evidence="1" key="1">
    <citation type="submission" date="2020-04" db="EMBL/GenBank/DDBJ databases">
        <authorList>
            <person name="Chiriac C."/>
            <person name="Salcher M."/>
            <person name="Ghai R."/>
            <person name="Kavagutti S V."/>
        </authorList>
    </citation>
    <scope>NUCLEOTIDE SEQUENCE</scope>
</reference>